<dbReference type="Pfam" id="PF13517">
    <property type="entry name" value="FG-GAP_3"/>
    <property type="match status" value="2"/>
</dbReference>
<accession>A0A1I3Q3C2</accession>
<dbReference type="Pfam" id="PF18885">
    <property type="entry name" value="DUF5648"/>
    <property type="match status" value="1"/>
</dbReference>
<dbReference type="OrthoDB" id="1488578at2"/>
<dbReference type="AlphaFoldDB" id="A0A1I3Q3C2"/>
<keyword evidence="1" id="KW-0732">Signal</keyword>
<organism evidence="3 4">
    <name type="scientific">Aquamicrobium aerolatum DSM 21857</name>
    <dbReference type="NCBI Taxonomy" id="1121003"/>
    <lineage>
        <taxon>Bacteria</taxon>
        <taxon>Pseudomonadati</taxon>
        <taxon>Pseudomonadota</taxon>
        <taxon>Alphaproteobacteria</taxon>
        <taxon>Hyphomicrobiales</taxon>
        <taxon>Phyllobacteriaceae</taxon>
        <taxon>Aerobium</taxon>
    </lineage>
</organism>
<feature type="domain" description="DUF5648" evidence="2">
    <location>
        <begin position="430"/>
        <end position="568"/>
    </location>
</feature>
<dbReference type="PANTHER" id="PTHR46580:SF4">
    <property type="entry name" value="ATP_GTP-BINDING PROTEIN"/>
    <property type="match status" value="1"/>
</dbReference>
<sequence>MAAKLEIVWTDIVDAANSSDNLRQFLIYDLNQDGLEDILSFGVVFPPEPIGTAPLRVYQQNANGTFTAVNPMADGSDLLMTNPRDFIVADFNGDGIEDIFVVAHGYDTNPFPGEQNRLLLGVGNGKLMDATNRLPALDDFSHGVAAADIDGDGDIDIYVANLYGQHALGPYLLINDGNGNFTRDTARLPVSVVDGIARNEKYMMAEFADLNNDGIPDLILGGDGISSRVYWGAPGGQYTDHNVTHLPFTTSAINTPHQFIIHDFDNDGQLDILNLGGVGLNAPGALQMLINDGGYGFIDKTAEFFPQGFGTQVPFYGARLIDINNDGWLDIVRTNDFILRAPPSETLFWLNDGTNRFNSVTMGQLGLTDNLMQTSYVGPDGDIRWLSQIRSAAEAQANLVYYKTTDAFETSFPSAPQAYLIGQHDGLVNVARFYNTQTGTHFYTGFAEERDGLRGGGKGFIFEGNAFDSNATAENGIAVFRFYSSDTGTHFYTANAQERDHVIATLPGMHYEGVAYHAYAEDGAGRQGLHRFYNTQTGTHFYTGSEAERDDVLATLPQFNYEGVAFYVDFA</sequence>
<evidence type="ECO:0000313" key="4">
    <source>
        <dbReference type="Proteomes" id="UP000242763"/>
    </source>
</evidence>
<evidence type="ECO:0000256" key="1">
    <source>
        <dbReference type="ARBA" id="ARBA00022729"/>
    </source>
</evidence>
<evidence type="ECO:0000259" key="2">
    <source>
        <dbReference type="Pfam" id="PF18885"/>
    </source>
</evidence>
<protein>
    <submittedName>
        <fullName evidence="3">Repeat domain-containing protein</fullName>
    </submittedName>
</protein>
<keyword evidence="4" id="KW-1185">Reference proteome</keyword>
<gene>
    <name evidence="3" type="ORF">SAMN03080618_02513</name>
</gene>
<reference evidence="4" key="1">
    <citation type="submission" date="2016-10" db="EMBL/GenBank/DDBJ databases">
        <authorList>
            <person name="Varghese N."/>
            <person name="Submissions S."/>
        </authorList>
    </citation>
    <scope>NUCLEOTIDE SEQUENCE [LARGE SCALE GENOMIC DNA]</scope>
    <source>
        <strain evidence="4">DSM 21857</strain>
    </source>
</reference>
<proteinExistence type="predicted"/>
<dbReference type="RefSeq" id="WP_091522862.1">
    <property type="nucleotide sequence ID" value="NZ_FORF01000014.1"/>
</dbReference>
<name>A0A1I3Q3C2_9HYPH</name>
<dbReference type="InterPro" id="IPR028994">
    <property type="entry name" value="Integrin_alpha_N"/>
</dbReference>
<dbReference type="Proteomes" id="UP000242763">
    <property type="component" value="Unassembled WGS sequence"/>
</dbReference>
<dbReference type="InterPro" id="IPR013517">
    <property type="entry name" value="FG-GAP"/>
</dbReference>
<evidence type="ECO:0000313" key="3">
    <source>
        <dbReference type="EMBL" id="SFJ28348.1"/>
    </source>
</evidence>
<dbReference type="PANTHER" id="PTHR46580">
    <property type="entry name" value="SENSOR KINASE-RELATED"/>
    <property type="match status" value="1"/>
</dbReference>
<dbReference type="EMBL" id="FORF01000014">
    <property type="protein sequence ID" value="SFJ28348.1"/>
    <property type="molecule type" value="Genomic_DNA"/>
</dbReference>
<dbReference type="SUPFAM" id="SSF69318">
    <property type="entry name" value="Integrin alpha N-terminal domain"/>
    <property type="match status" value="1"/>
</dbReference>
<dbReference type="STRING" id="1121003.SAMN03080618_02513"/>
<dbReference type="InterPro" id="IPR043708">
    <property type="entry name" value="DUF5648"/>
</dbReference>
<dbReference type="Gene3D" id="2.130.10.130">
    <property type="entry name" value="Integrin alpha, N-terminal"/>
    <property type="match status" value="1"/>
</dbReference>